<name>A0A7H9BJJ7_9NEIS</name>
<dbReference type="InterPro" id="IPR002509">
    <property type="entry name" value="NODB_dom"/>
</dbReference>
<dbReference type="InterPro" id="IPR011330">
    <property type="entry name" value="Glyco_hydro/deAcase_b/a-brl"/>
</dbReference>
<dbReference type="RefSeq" id="WP_179355350.1">
    <property type="nucleotide sequence ID" value="NZ_CP058627.1"/>
</dbReference>
<dbReference type="Proteomes" id="UP000509597">
    <property type="component" value="Chromosome"/>
</dbReference>
<sequence>MKKTYLILGLSVVAAGWLAVEWWPRAPLPQTNVIAANTVKAKQVLLTPVIEHWDQLPKEMMEAQALRFPSEVILSGPTSRRMVALTFDDGPSPDTKALLDVLAKHQVKATFFWQGKNVNMFRDPAKRAFAAGHTIANHTFDHPDLYSLDGAESPVEYVWDEQVGRTQDIFQNVLGVQPALMRPPYGHISDKQVQLMQSKGMKVIQWSLDTQDWNRNRMLFGKHNIERAMQDYMHEEAIILMHDGGGKRGKTVAAVDAIIPWLKASGYQIVTVDQLLGMKQKYLPTKEPAVKAASVESLNF</sequence>
<proteinExistence type="predicted"/>
<dbReference type="Gene3D" id="3.20.20.370">
    <property type="entry name" value="Glycoside hydrolase/deacetylase"/>
    <property type="match status" value="1"/>
</dbReference>
<keyword evidence="3" id="KW-1185">Reference proteome</keyword>
<accession>A0A7H9BJJ7</accession>
<evidence type="ECO:0000313" key="2">
    <source>
        <dbReference type="EMBL" id="QLG88847.1"/>
    </source>
</evidence>
<dbReference type="PANTHER" id="PTHR10587">
    <property type="entry name" value="GLYCOSYL TRANSFERASE-RELATED"/>
    <property type="match status" value="1"/>
</dbReference>
<dbReference type="InterPro" id="IPR050248">
    <property type="entry name" value="Polysacc_deacetylase_ArnD"/>
</dbReference>
<organism evidence="2 3">
    <name type="scientific">Chitinibacter bivalviorum</name>
    <dbReference type="NCBI Taxonomy" id="2739434"/>
    <lineage>
        <taxon>Bacteria</taxon>
        <taxon>Pseudomonadati</taxon>
        <taxon>Pseudomonadota</taxon>
        <taxon>Betaproteobacteria</taxon>
        <taxon>Neisseriales</taxon>
        <taxon>Chitinibacteraceae</taxon>
        <taxon>Chitinibacter</taxon>
    </lineage>
</organism>
<dbReference type="Pfam" id="PF01522">
    <property type="entry name" value="Polysacc_deac_1"/>
    <property type="match status" value="1"/>
</dbReference>
<dbReference type="AlphaFoldDB" id="A0A7H9BJJ7"/>
<evidence type="ECO:0000259" key="1">
    <source>
        <dbReference type="PROSITE" id="PS51677"/>
    </source>
</evidence>
<dbReference type="PROSITE" id="PS51677">
    <property type="entry name" value="NODB"/>
    <property type="match status" value="1"/>
</dbReference>
<dbReference type="EMBL" id="CP058627">
    <property type="protein sequence ID" value="QLG88847.1"/>
    <property type="molecule type" value="Genomic_DNA"/>
</dbReference>
<dbReference type="GO" id="GO:0016810">
    <property type="term" value="F:hydrolase activity, acting on carbon-nitrogen (but not peptide) bonds"/>
    <property type="evidence" value="ECO:0007669"/>
    <property type="project" value="InterPro"/>
</dbReference>
<feature type="domain" description="NodB homology" evidence="1">
    <location>
        <begin position="81"/>
        <end position="270"/>
    </location>
</feature>
<dbReference type="KEGG" id="chiz:HQ393_11710"/>
<protein>
    <submittedName>
        <fullName evidence="2">Polysaccharide deacetylase family protein</fullName>
    </submittedName>
</protein>
<dbReference type="SUPFAM" id="SSF88713">
    <property type="entry name" value="Glycoside hydrolase/deacetylase"/>
    <property type="match status" value="1"/>
</dbReference>
<dbReference type="GO" id="GO:0005975">
    <property type="term" value="P:carbohydrate metabolic process"/>
    <property type="evidence" value="ECO:0007669"/>
    <property type="project" value="InterPro"/>
</dbReference>
<reference evidence="2 3" key="1">
    <citation type="submission" date="2020-07" db="EMBL/GenBank/DDBJ databases">
        <title>Complete genome sequence of Chitinibacter sp. 2T18.</title>
        <authorList>
            <person name="Bae J.-W."/>
            <person name="Choi J.-W."/>
        </authorList>
    </citation>
    <scope>NUCLEOTIDE SEQUENCE [LARGE SCALE GENOMIC DNA]</scope>
    <source>
        <strain evidence="2 3">2T18</strain>
    </source>
</reference>
<dbReference type="CDD" id="cd10917">
    <property type="entry name" value="CE4_NodB_like_6s_7s"/>
    <property type="match status" value="1"/>
</dbReference>
<evidence type="ECO:0000313" key="3">
    <source>
        <dbReference type="Proteomes" id="UP000509597"/>
    </source>
</evidence>
<gene>
    <name evidence="2" type="ORF">HQ393_11710</name>
</gene>